<feature type="transmembrane region" description="Helical" evidence="7">
    <location>
        <begin position="161"/>
        <end position="189"/>
    </location>
</feature>
<dbReference type="AlphaFoldDB" id="A0A9P4UWG9"/>
<feature type="transmembrane region" description="Helical" evidence="7">
    <location>
        <begin position="88"/>
        <end position="110"/>
    </location>
</feature>
<feature type="transmembrane region" description="Helical" evidence="7">
    <location>
        <begin position="117"/>
        <end position="141"/>
    </location>
</feature>
<evidence type="ECO:0000256" key="4">
    <source>
        <dbReference type="ARBA" id="ARBA00023136"/>
    </source>
</evidence>
<dbReference type="GO" id="GO:0016020">
    <property type="term" value="C:membrane"/>
    <property type="evidence" value="ECO:0007669"/>
    <property type="project" value="UniProtKB-SubCell"/>
</dbReference>
<keyword evidence="3 7" id="KW-1133">Transmembrane helix</keyword>
<comment type="subcellular location">
    <subcellularLocation>
        <location evidence="1">Membrane</location>
        <topology evidence="1">Multi-pass membrane protein</topology>
    </subcellularLocation>
</comment>
<evidence type="ECO:0000256" key="5">
    <source>
        <dbReference type="ARBA" id="ARBA00038359"/>
    </source>
</evidence>
<keyword evidence="4 7" id="KW-0472">Membrane</keyword>
<sequence length="372" mass="40854">MAIRDYAPILNGVMWTQVVLAVIFVGLRMYTRYFIIHSIGWDDIVMMVNLATLIGYVGCICIGVSHGIGKKFADVPPADYSKAIMWEAIGQGICIMGIAASKGSVALFLLRIVLKKWHIWLLWFCIITTTILCTITTTLLFVQCRPTAFLWDHTIEGGVCWLNFTTVGLTMGAWSAAMDFVLAILPWHIIMGLNMKRKEKLTVACGLSLGVFAGVCSVIRTYELQALSSLNEYVYDTVPMLLWSSTEVVATIICACIPVLRPLYVKIKYGSRGDSSDRSYPLNNYDKKESSGAPSKGNSGGGSRIYMGPGASALQTTVKYNDDNASEESILRETNVNALNLPIQNFSDGIRVEQEIEVTSHSKGTSRGSSLV</sequence>
<dbReference type="InterPro" id="IPR052337">
    <property type="entry name" value="SAT4-like"/>
</dbReference>
<evidence type="ECO:0000256" key="6">
    <source>
        <dbReference type="SAM" id="MobiDB-lite"/>
    </source>
</evidence>
<feature type="transmembrane region" description="Helical" evidence="7">
    <location>
        <begin position="6"/>
        <end position="27"/>
    </location>
</feature>
<evidence type="ECO:0000256" key="1">
    <source>
        <dbReference type="ARBA" id="ARBA00004141"/>
    </source>
</evidence>
<feature type="transmembrane region" description="Helical" evidence="7">
    <location>
        <begin position="240"/>
        <end position="260"/>
    </location>
</feature>
<organism evidence="9 10">
    <name type="scientific">Polyplosphaeria fusca</name>
    <dbReference type="NCBI Taxonomy" id="682080"/>
    <lineage>
        <taxon>Eukaryota</taxon>
        <taxon>Fungi</taxon>
        <taxon>Dikarya</taxon>
        <taxon>Ascomycota</taxon>
        <taxon>Pezizomycotina</taxon>
        <taxon>Dothideomycetes</taxon>
        <taxon>Pleosporomycetidae</taxon>
        <taxon>Pleosporales</taxon>
        <taxon>Tetraplosphaeriaceae</taxon>
        <taxon>Polyplosphaeria</taxon>
    </lineage>
</organism>
<feature type="domain" description="Rhodopsin" evidence="8">
    <location>
        <begin position="27"/>
        <end position="265"/>
    </location>
</feature>
<evidence type="ECO:0000256" key="7">
    <source>
        <dbReference type="SAM" id="Phobius"/>
    </source>
</evidence>
<gene>
    <name evidence="9" type="ORF">EJ04DRAFT_502566</name>
</gene>
<feature type="region of interest" description="Disordered" evidence="6">
    <location>
        <begin position="272"/>
        <end position="302"/>
    </location>
</feature>
<dbReference type="OrthoDB" id="5417844at2759"/>
<dbReference type="InterPro" id="IPR049326">
    <property type="entry name" value="Rhodopsin_dom_fungi"/>
</dbReference>
<accession>A0A9P4UWG9</accession>
<dbReference type="Pfam" id="PF20684">
    <property type="entry name" value="Fung_rhodopsin"/>
    <property type="match status" value="1"/>
</dbReference>
<dbReference type="PANTHER" id="PTHR33048">
    <property type="entry name" value="PTH11-LIKE INTEGRAL MEMBRANE PROTEIN (AFU_ORTHOLOGUE AFUA_5G11245)"/>
    <property type="match status" value="1"/>
</dbReference>
<comment type="caution">
    <text evidence="9">The sequence shown here is derived from an EMBL/GenBank/DDBJ whole genome shotgun (WGS) entry which is preliminary data.</text>
</comment>
<protein>
    <recommendedName>
        <fullName evidence="8">Rhodopsin domain-containing protein</fullName>
    </recommendedName>
</protein>
<proteinExistence type="inferred from homology"/>
<dbReference type="Proteomes" id="UP000799444">
    <property type="component" value="Unassembled WGS sequence"/>
</dbReference>
<dbReference type="EMBL" id="ML996249">
    <property type="protein sequence ID" value="KAF2729299.1"/>
    <property type="molecule type" value="Genomic_DNA"/>
</dbReference>
<name>A0A9P4UWG9_9PLEO</name>
<evidence type="ECO:0000313" key="9">
    <source>
        <dbReference type="EMBL" id="KAF2729299.1"/>
    </source>
</evidence>
<keyword evidence="2 7" id="KW-0812">Transmembrane</keyword>
<evidence type="ECO:0000256" key="3">
    <source>
        <dbReference type="ARBA" id="ARBA00022989"/>
    </source>
</evidence>
<evidence type="ECO:0000259" key="8">
    <source>
        <dbReference type="Pfam" id="PF20684"/>
    </source>
</evidence>
<evidence type="ECO:0000313" key="10">
    <source>
        <dbReference type="Proteomes" id="UP000799444"/>
    </source>
</evidence>
<comment type="similarity">
    <text evidence="5">Belongs to the SAT4 family.</text>
</comment>
<dbReference type="PANTHER" id="PTHR33048:SF93">
    <property type="entry name" value="INTEGRAL MEMBRANE PROTEIN"/>
    <property type="match status" value="1"/>
</dbReference>
<feature type="transmembrane region" description="Helical" evidence="7">
    <location>
        <begin position="48"/>
        <end position="68"/>
    </location>
</feature>
<evidence type="ECO:0000256" key="2">
    <source>
        <dbReference type="ARBA" id="ARBA00022692"/>
    </source>
</evidence>
<keyword evidence="10" id="KW-1185">Reference proteome</keyword>
<reference evidence="9" key="1">
    <citation type="journal article" date="2020" name="Stud. Mycol.">
        <title>101 Dothideomycetes genomes: a test case for predicting lifestyles and emergence of pathogens.</title>
        <authorList>
            <person name="Haridas S."/>
            <person name="Albert R."/>
            <person name="Binder M."/>
            <person name="Bloem J."/>
            <person name="Labutti K."/>
            <person name="Salamov A."/>
            <person name="Andreopoulos B."/>
            <person name="Baker S."/>
            <person name="Barry K."/>
            <person name="Bills G."/>
            <person name="Bluhm B."/>
            <person name="Cannon C."/>
            <person name="Castanera R."/>
            <person name="Culley D."/>
            <person name="Daum C."/>
            <person name="Ezra D."/>
            <person name="Gonzalez J."/>
            <person name="Henrissat B."/>
            <person name="Kuo A."/>
            <person name="Liang C."/>
            <person name="Lipzen A."/>
            <person name="Lutzoni F."/>
            <person name="Magnuson J."/>
            <person name="Mondo S."/>
            <person name="Nolan M."/>
            <person name="Ohm R."/>
            <person name="Pangilinan J."/>
            <person name="Park H.-J."/>
            <person name="Ramirez L."/>
            <person name="Alfaro M."/>
            <person name="Sun H."/>
            <person name="Tritt A."/>
            <person name="Yoshinaga Y."/>
            <person name="Zwiers L.-H."/>
            <person name="Turgeon B."/>
            <person name="Goodwin S."/>
            <person name="Spatafora J."/>
            <person name="Crous P."/>
            <person name="Grigoriev I."/>
        </authorList>
    </citation>
    <scope>NUCLEOTIDE SEQUENCE</scope>
    <source>
        <strain evidence="9">CBS 125425</strain>
    </source>
</reference>
<feature type="transmembrane region" description="Helical" evidence="7">
    <location>
        <begin position="201"/>
        <end position="220"/>
    </location>
</feature>